<evidence type="ECO:0000313" key="1">
    <source>
        <dbReference type="EMBL" id="KAK8068466.1"/>
    </source>
</evidence>
<evidence type="ECO:0000313" key="2">
    <source>
        <dbReference type="Proteomes" id="UP001446871"/>
    </source>
</evidence>
<accession>A0ABR1VDR5</accession>
<organism evidence="1 2">
    <name type="scientific">Apiospora saccharicola</name>
    <dbReference type="NCBI Taxonomy" id="335842"/>
    <lineage>
        <taxon>Eukaryota</taxon>
        <taxon>Fungi</taxon>
        <taxon>Dikarya</taxon>
        <taxon>Ascomycota</taxon>
        <taxon>Pezizomycotina</taxon>
        <taxon>Sordariomycetes</taxon>
        <taxon>Xylariomycetidae</taxon>
        <taxon>Amphisphaeriales</taxon>
        <taxon>Apiosporaceae</taxon>
        <taxon>Apiospora</taxon>
    </lineage>
</organism>
<proteinExistence type="predicted"/>
<keyword evidence="2" id="KW-1185">Reference proteome</keyword>
<dbReference type="Proteomes" id="UP001446871">
    <property type="component" value="Unassembled WGS sequence"/>
</dbReference>
<reference evidence="1 2" key="1">
    <citation type="submission" date="2023-01" db="EMBL/GenBank/DDBJ databases">
        <title>Analysis of 21 Apiospora genomes using comparative genomics revels a genus with tremendous synthesis potential of carbohydrate active enzymes and secondary metabolites.</title>
        <authorList>
            <person name="Sorensen T."/>
        </authorList>
    </citation>
    <scope>NUCLEOTIDE SEQUENCE [LARGE SCALE GENOMIC DNA]</scope>
    <source>
        <strain evidence="1 2">CBS 83171</strain>
    </source>
</reference>
<dbReference type="EMBL" id="JAQQWM010000004">
    <property type="protein sequence ID" value="KAK8068466.1"/>
    <property type="molecule type" value="Genomic_DNA"/>
</dbReference>
<sequence>MRPWDPKDAGLLKLNKMIIDHLIRAGTRNEQLRDAHVSAYERFLFLMGITVAHELVHFFVGFLTGYDRPSTPEEVTYLPSLYSSQTAGGIDVGESGRAWEGSVFGGIVEVWENTSSPLGVYQARDLCIIDSNKMVRKVDHASVKRILALCLSSAAAVPRERRGPGVISAKELEALTPRVLHTVRAREFAVLERTLKEPSYLFVAA</sequence>
<gene>
    <name evidence="1" type="ORF">PG996_007578</name>
</gene>
<protein>
    <submittedName>
        <fullName evidence="1">Uncharacterized protein</fullName>
    </submittedName>
</protein>
<name>A0ABR1VDR5_9PEZI</name>
<comment type="caution">
    <text evidence="1">The sequence shown here is derived from an EMBL/GenBank/DDBJ whole genome shotgun (WGS) entry which is preliminary data.</text>
</comment>